<dbReference type="AlphaFoldDB" id="A0A8J2JZQ9"/>
<keyword evidence="2" id="KW-1185">Reference proteome</keyword>
<evidence type="ECO:0000313" key="2">
    <source>
        <dbReference type="Proteomes" id="UP000708208"/>
    </source>
</evidence>
<sequence length="325" mass="36620">MNNKFAVVEFLKSRSVDLVSTKWLINQNSVCLWPSKLKGAQLISAKKKQTCPQKDWIPFEIRLLRSLDDYDRGLQLVRKAELTSDLDTDSDGEIVPLTKRHLKPIIDSSFTYTFAPVSPSVVCDSESDSSDDNNQTKFAGFVEPAHNILQTPTERDTNNTANDNQNQGEHFQAEIIIPTSNETEVAIEVPQNIELSAIKAEVAELRTLLAENLVHLREGVRDLTQQNIVPASPGPLSRLNFEVFLSKLPLKSIEEFDDFENWAHDEGHYRILKRYFGSLGGLCVGNTTRAILAKLFSRAFAVKVNFTGKFRSRSFENTSLHKIVI</sequence>
<proteinExistence type="predicted"/>
<organism evidence="1 2">
    <name type="scientific">Allacma fusca</name>
    <dbReference type="NCBI Taxonomy" id="39272"/>
    <lineage>
        <taxon>Eukaryota</taxon>
        <taxon>Metazoa</taxon>
        <taxon>Ecdysozoa</taxon>
        <taxon>Arthropoda</taxon>
        <taxon>Hexapoda</taxon>
        <taxon>Collembola</taxon>
        <taxon>Symphypleona</taxon>
        <taxon>Sminthuridae</taxon>
        <taxon>Allacma</taxon>
    </lineage>
</organism>
<reference evidence="1" key="1">
    <citation type="submission" date="2021-06" db="EMBL/GenBank/DDBJ databases">
        <authorList>
            <person name="Hodson N. C."/>
            <person name="Mongue J. A."/>
            <person name="Jaron S. K."/>
        </authorList>
    </citation>
    <scope>NUCLEOTIDE SEQUENCE</scope>
</reference>
<accession>A0A8J2JZQ9</accession>
<evidence type="ECO:0000313" key="1">
    <source>
        <dbReference type="EMBL" id="CAG7729990.1"/>
    </source>
</evidence>
<dbReference type="EMBL" id="CAJVCH010187464">
    <property type="protein sequence ID" value="CAG7729990.1"/>
    <property type="molecule type" value="Genomic_DNA"/>
</dbReference>
<dbReference type="PANTHER" id="PTHR34153:SF2">
    <property type="entry name" value="SI:CH211-262H13.3-RELATED"/>
    <property type="match status" value="1"/>
</dbReference>
<protein>
    <recommendedName>
        <fullName evidence="3">DUF4806 domain-containing protein</fullName>
    </recommendedName>
</protein>
<dbReference type="OrthoDB" id="10069532at2759"/>
<comment type="caution">
    <text evidence="1">The sequence shown here is derived from an EMBL/GenBank/DDBJ whole genome shotgun (WGS) entry which is preliminary data.</text>
</comment>
<name>A0A8J2JZQ9_9HEXA</name>
<gene>
    <name evidence="1" type="ORF">AFUS01_LOCUS18670</name>
</gene>
<dbReference type="Proteomes" id="UP000708208">
    <property type="component" value="Unassembled WGS sequence"/>
</dbReference>
<dbReference type="PANTHER" id="PTHR34153">
    <property type="entry name" value="SI:CH211-262H13.3-RELATED-RELATED"/>
    <property type="match status" value="1"/>
</dbReference>
<feature type="non-terminal residue" evidence="1">
    <location>
        <position position="1"/>
    </location>
</feature>
<evidence type="ECO:0008006" key="3">
    <source>
        <dbReference type="Google" id="ProtNLM"/>
    </source>
</evidence>